<dbReference type="GO" id="GO:0055085">
    <property type="term" value="P:transmembrane transport"/>
    <property type="evidence" value="ECO:0007669"/>
    <property type="project" value="InterPro"/>
</dbReference>
<protein>
    <recommendedName>
        <fullName evidence="8">ABC transmembrane type-1 domain-containing protein</fullName>
    </recommendedName>
</protein>
<keyword evidence="4 7" id="KW-0812">Transmembrane</keyword>
<feature type="transmembrane region" description="Helical" evidence="7">
    <location>
        <begin position="73"/>
        <end position="96"/>
    </location>
</feature>
<evidence type="ECO:0000256" key="2">
    <source>
        <dbReference type="ARBA" id="ARBA00022448"/>
    </source>
</evidence>
<feature type="non-terminal residue" evidence="9">
    <location>
        <position position="1"/>
    </location>
</feature>
<dbReference type="InterPro" id="IPR035906">
    <property type="entry name" value="MetI-like_sf"/>
</dbReference>
<keyword evidence="6 7" id="KW-0472">Membrane</keyword>
<feature type="transmembrane region" description="Helical" evidence="7">
    <location>
        <begin position="116"/>
        <end position="142"/>
    </location>
</feature>
<dbReference type="Gene3D" id="1.10.3720.10">
    <property type="entry name" value="MetI-like"/>
    <property type="match status" value="1"/>
</dbReference>
<dbReference type="CDD" id="cd06261">
    <property type="entry name" value="TM_PBP2"/>
    <property type="match status" value="1"/>
</dbReference>
<dbReference type="PROSITE" id="PS50928">
    <property type="entry name" value="ABC_TM1"/>
    <property type="match status" value="1"/>
</dbReference>
<feature type="transmembrane region" description="Helical" evidence="7">
    <location>
        <begin position="16"/>
        <end position="40"/>
    </location>
</feature>
<evidence type="ECO:0000256" key="3">
    <source>
        <dbReference type="ARBA" id="ARBA00022475"/>
    </source>
</evidence>
<dbReference type="EMBL" id="LAZR01048778">
    <property type="protein sequence ID" value="KKK91153.1"/>
    <property type="molecule type" value="Genomic_DNA"/>
</dbReference>
<dbReference type="SUPFAM" id="SSF161098">
    <property type="entry name" value="MetI-like"/>
    <property type="match status" value="1"/>
</dbReference>
<dbReference type="PANTHER" id="PTHR30193">
    <property type="entry name" value="ABC TRANSPORTER PERMEASE PROTEIN"/>
    <property type="match status" value="1"/>
</dbReference>
<dbReference type="InterPro" id="IPR000515">
    <property type="entry name" value="MetI-like"/>
</dbReference>
<dbReference type="Pfam" id="PF00528">
    <property type="entry name" value="BPD_transp_1"/>
    <property type="match status" value="1"/>
</dbReference>
<keyword evidence="2" id="KW-0813">Transport</keyword>
<comment type="subcellular location">
    <subcellularLocation>
        <location evidence="1">Cell membrane</location>
        <topology evidence="1">Multi-pass membrane protein</topology>
    </subcellularLocation>
</comment>
<evidence type="ECO:0000256" key="5">
    <source>
        <dbReference type="ARBA" id="ARBA00022989"/>
    </source>
</evidence>
<evidence type="ECO:0000256" key="4">
    <source>
        <dbReference type="ARBA" id="ARBA00022692"/>
    </source>
</evidence>
<name>A0A0F8ZBL8_9ZZZZ</name>
<evidence type="ECO:0000313" key="9">
    <source>
        <dbReference type="EMBL" id="KKK91153.1"/>
    </source>
</evidence>
<evidence type="ECO:0000256" key="1">
    <source>
        <dbReference type="ARBA" id="ARBA00004651"/>
    </source>
</evidence>
<comment type="caution">
    <text evidence="9">The sequence shown here is derived from an EMBL/GenBank/DDBJ whole genome shotgun (WGS) entry which is preliminary data.</text>
</comment>
<sequence>VDLPLPAQRWLEDPRWAMICVILPTVWAGVGPGCLIYLAALKTIPEDLYEAADLDGAGFLGKIRHITLPTIKVLVIINFIGAVVNAFRVAGYILAMTGGGPAGATQVLALKVFFDAFVYLRFGIATATAWLLGAMLIGFTVFQLRRLSRVQFRAAA</sequence>
<keyword evidence="3" id="KW-1003">Cell membrane</keyword>
<evidence type="ECO:0000256" key="7">
    <source>
        <dbReference type="SAM" id="Phobius"/>
    </source>
</evidence>
<dbReference type="GO" id="GO:0005886">
    <property type="term" value="C:plasma membrane"/>
    <property type="evidence" value="ECO:0007669"/>
    <property type="project" value="UniProtKB-SubCell"/>
</dbReference>
<dbReference type="PANTHER" id="PTHR30193:SF37">
    <property type="entry name" value="INNER MEMBRANE ABC TRANSPORTER PERMEASE PROTEIN YCJO"/>
    <property type="match status" value="1"/>
</dbReference>
<feature type="domain" description="ABC transmembrane type-1" evidence="8">
    <location>
        <begin position="1"/>
        <end position="143"/>
    </location>
</feature>
<gene>
    <name evidence="9" type="ORF">LCGC14_2715830</name>
</gene>
<organism evidence="9">
    <name type="scientific">marine sediment metagenome</name>
    <dbReference type="NCBI Taxonomy" id="412755"/>
    <lineage>
        <taxon>unclassified sequences</taxon>
        <taxon>metagenomes</taxon>
        <taxon>ecological metagenomes</taxon>
    </lineage>
</organism>
<keyword evidence="5 7" id="KW-1133">Transmembrane helix</keyword>
<evidence type="ECO:0000256" key="6">
    <source>
        <dbReference type="ARBA" id="ARBA00023136"/>
    </source>
</evidence>
<evidence type="ECO:0000259" key="8">
    <source>
        <dbReference type="PROSITE" id="PS50928"/>
    </source>
</evidence>
<dbReference type="InterPro" id="IPR051393">
    <property type="entry name" value="ABC_transporter_permease"/>
</dbReference>
<accession>A0A0F8ZBL8</accession>
<proteinExistence type="predicted"/>
<dbReference type="AlphaFoldDB" id="A0A0F8ZBL8"/>
<reference evidence="9" key="1">
    <citation type="journal article" date="2015" name="Nature">
        <title>Complex archaea that bridge the gap between prokaryotes and eukaryotes.</title>
        <authorList>
            <person name="Spang A."/>
            <person name="Saw J.H."/>
            <person name="Jorgensen S.L."/>
            <person name="Zaremba-Niedzwiedzka K."/>
            <person name="Martijn J."/>
            <person name="Lind A.E."/>
            <person name="van Eijk R."/>
            <person name="Schleper C."/>
            <person name="Guy L."/>
            <person name="Ettema T.J."/>
        </authorList>
    </citation>
    <scope>NUCLEOTIDE SEQUENCE</scope>
</reference>